<dbReference type="InterPro" id="IPR001734">
    <property type="entry name" value="Na/solute_symporter"/>
</dbReference>
<feature type="transmembrane region" description="Helical" evidence="14">
    <location>
        <begin position="469"/>
        <end position="487"/>
    </location>
</feature>
<feature type="transmembrane region" description="Helical" evidence="14">
    <location>
        <begin position="436"/>
        <end position="457"/>
    </location>
</feature>
<feature type="transmembrane region" description="Helical" evidence="14">
    <location>
        <begin position="137"/>
        <end position="157"/>
    </location>
</feature>
<keyword evidence="3" id="KW-0813">Transport</keyword>
<feature type="transmembrane region" description="Helical" evidence="14">
    <location>
        <begin position="333"/>
        <end position="366"/>
    </location>
</feature>
<feature type="transmembrane region" description="Helical" evidence="14">
    <location>
        <begin position="208"/>
        <end position="227"/>
    </location>
</feature>
<keyword evidence="9" id="KW-0406">Ion transport</keyword>
<dbReference type="GO" id="GO:0015293">
    <property type="term" value="F:symporter activity"/>
    <property type="evidence" value="ECO:0007669"/>
    <property type="project" value="UniProtKB-KW"/>
</dbReference>
<evidence type="ECO:0000256" key="4">
    <source>
        <dbReference type="ARBA" id="ARBA00022475"/>
    </source>
</evidence>
<gene>
    <name evidence="15" type="ORF">Cvel_24596</name>
</gene>
<keyword evidence="11" id="KW-0739">Sodium transport</keyword>
<evidence type="ECO:0000256" key="3">
    <source>
        <dbReference type="ARBA" id="ARBA00022448"/>
    </source>
</evidence>
<evidence type="ECO:0000256" key="13">
    <source>
        <dbReference type="SAM" id="MobiDB-lite"/>
    </source>
</evidence>
<feature type="transmembrane region" description="Helical" evidence="14">
    <location>
        <begin position="278"/>
        <end position="302"/>
    </location>
</feature>
<feature type="transmembrane region" description="Helical" evidence="14">
    <location>
        <begin position="599"/>
        <end position="627"/>
    </location>
</feature>
<dbReference type="PhylomeDB" id="A0A0G4H4F6"/>
<feature type="transmembrane region" description="Helical" evidence="14">
    <location>
        <begin position="567"/>
        <end position="587"/>
    </location>
</feature>
<dbReference type="GO" id="GO:0005886">
    <property type="term" value="C:plasma membrane"/>
    <property type="evidence" value="ECO:0007669"/>
    <property type="project" value="UniProtKB-SubCell"/>
</dbReference>
<feature type="transmembrane region" description="Helical" evidence="14">
    <location>
        <begin position="94"/>
        <end position="116"/>
    </location>
</feature>
<evidence type="ECO:0008006" key="16">
    <source>
        <dbReference type="Google" id="ProtNLM"/>
    </source>
</evidence>
<accession>A0A0G4H4F6</accession>
<dbReference type="EMBL" id="CDMZ01001852">
    <property type="protein sequence ID" value="CEM38401.1"/>
    <property type="molecule type" value="Genomic_DNA"/>
</dbReference>
<feature type="region of interest" description="Disordered" evidence="13">
    <location>
        <begin position="688"/>
        <end position="747"/>
    </location>
</feature>
<dbReference type="AlphaFoldDB" id="A0A0G4H4F6"/>
<keyword evidence="4" id="KW-1003">Cell membrane</keyword>
<keyword evidence="5 14" id="KW-0812">Transmembrane</keyword>
<keyword evidence="6" id="KW-0769">Symport</keyword>
<evidence type="ECO:0000256" key="2">
    <source>
        <dbReference type="ARBA" id="ARBA00006434"/>
    </source>
</evidence>
<comment type="subcellular location">
    <subcellularLocation>
        <location evidence="1">Cell membrane</location>
        <topology evidence="1">Multi-pass membrane protein</topology>
    </subcellularLocation>
</comment>
<evidence type="ECO:0000256" key="12">
    <source>
        <dbReference type="RuleBase" id="RU362091"/>
    </source>
</evidence>
<keyword evidence="7 14" id="KW-1133">Transmembrane helix</keyword>
<evidence type="ECO:0000256" key="11">
    <source>
        <dbReference type="ARBA" id="ARBA00023201"/>
    </source>
</evidence>
<name>A0A0G4H4F6_9ALVE</name>
<dbReference type="PANTHER" id="PTHR48086">
    <property type="entry name" value="SODIUM/PROLINE SYMPORTER-RELATED"/>
    <property type="match status" value="1"/>
</dbReference>
<evidence type="ECO:0000256" key="7">
    <source>
        <dbReference type="ARBA" id="ARBA00022989"/>
    </source>
</evidence>
<proteinExistence type="inferred from homology"/>
<comment type="similarity">
    <text evidence="2 12">Belongs to the sodium:solute symporter (SSF) (TC 2.A.21) family.</text>
</comment>
<keyword evidence="8" id="KW-0915">Sodium</keyword>
<dbReference type="Gene3D" id="1.20.1730.10">
    <property type="entry name" value="Sodium/glucose cotransporter"/>
    <property type="match status" value="1"/>
</dbReference>
<evidence type="ECO:0000256" key="10">
    <source>
        <dbReference type="ARBA" id="ARBA00023136"/>
    </source>
</evidence>
<dbReference type="InterPro" id="IPR038377">
    <property type="entry name" value="Na/Glc_symporter_sf"/>
</dbReference>
<feature type="transmembrane region" description="Helical" evidence="14">
    <location>
        <begin position="247"/>
        <end position="266"/>
    </location>
</feature>
<sequence>MASAFAPAEDDIGWGAWTIIALYLMSTLIAGFIAFQRSRKAKAQGQSGGLHQHFLAGGGLGVVVLAMTKLATVFSGYTLVGVPAEAYRTGFTSFRWLSGILFVAYISIIVAPRLQLLTKVRGYLSPTDFFADRYRSFFLHKLVSLTFLVPLACYTVAQFKAMGTTVEGISNGRISSFLGASALTVLLLLYESLGGLTAVALTDTVQGFLMLSGFALMLAYIQSHGGIGPVVENNAAHFATPLTVEGNMGFSLFSGAFLGSVLYPHWMMRTMASKNPQTTRFAILVLALSPFLCTLPACLLGVKAYEMFPDLDKNQSAAVFSLFVKKVMFEGPGWYLVGALLLATSIAAIMSTADSGLIVISLLVTVDFVKPLARPSDRALKIVSTTMSVCFACLSILLSELPGVSLAGLWGLQQELIMQIMPAFILGVFTKWAHAVPVTAGLCAGLALTAALTVRSFTEEGPVGRVYPGFWGIALNVLVLGATHIALQKRTQAMVADGGASLSSPNVISESTIGSEGETGAGGQSWADPLSVHSRGSVYGTDLKGSHMPSKLVGFRLGGERREPADYPLLMVSLLVLMGLSGFFFVGETDGSGLAEIRAGLPLFVLIFLIILSVACVGIIISALLLWNVSTHPYVLEKEAEESRQADTSTKRKEAAELGEGVMIAPEEGEGDQPLPPLPQGRTAAEVQHLMPQAHAPHTSLSEAFASASLVEDDGPPASSVDPHVIGNASTSRRRSPLPAGAVSQQR</sequence>
<feature type="transmembrane region" description="Helical" evidence="14">
    <location>
        <begin position="12"/>
        <end position="33"/>
    </location>
</feature>
<evidence type="ECO:0000256" key="14">
    <source>
        <dbReference type="SAM" id="Phobius"/>
    </source>
</evidence>
<keyword evidence="10 14" id="KW-0472">Membrane</keyword>
<organism evidence="15">
    <name type="scientific">Chromera velia CCMP2878</name>
    <dbReference type="NCBI Taxonomy" id="1169474"/>
    <lineage>
        <taxon>Eukaryota</taxon>
        <taxon>Sar</taxon>
        <taxon>Alveolata</taxon>
        <taxon>Colpodellida</taxon>
        <taxon>Chromeraceae</taxon>
        <taxon>Chromera</taxon>
    </lineage>
</organism>
<dbReference type="PROSITE" id="PS50283">
    <property type="entry name" value="NA_SOLUT_SYMP_3"/>
    <property type="match status" value="1"/>
</dbReference>
<feature type="transmembrane region" description="Helical" evidence="14">
    <location>
        <begin position="177"/>
        <end position="201"/>
    </location>
</feature>
<evidence type="ECO:0000256" key="8">
    <source>
        <dbReference type="ARBA" id="ARBA00023053"/>
    </source>
</evidence>
<evidence type="ECO:0000256" key="6">
    <source>
        <dbReference type="ARBA" id="ARBA00022847"/>
    </source>
</evidence>
<dbReference type="PANTHER" id="PTHR48086:SF3">
    <property type="entry name" value="SODIUM_PROLINE SYMPORTER"/>
    <property type="match status" value="1"/>
</dbReference>
<feature type="transmembrane region" description="Helical" evidence="14">
    <location>
        <begin position="54"/>
        <end position="74"/>
    </location>
</feature>
<evidence type="ECO:0000256" key="9">
    <source>
        <dbReference type="ARBA" id="ARBA00023065"/>
    </source>
</evidence>
<protein>
    <recommendedName>
        <fullName evidence="16">Sodium/solute symporter</fullName>
    </recommendedName>
</protein>
<dbReference type="InterPro" id="IPR050277">
    <property type="entry name" value="Sodium:Solute_Symporter"/>
</dbReference>
<dbReference type="VEuPathDB" id="CryptoDB:Cvel_24596"/>
<dbReference type="Pfam" id="PF00474">
    <property type="entry name" value="SSF"/>
    <property type="match status" value="1"/>
</dbReference>
<evidence type="ECO:0000256" key="1">
    <source>
        <dbReference type="ARBA" id="ARBA00004651"/>
    </source>
</evidence>
<dbReference type="GO" id="GO:0006814">
    <property type="term" value="P:sodium ion transport"/>
    <property type="evidence" value="ECO:0007669"/>
    <property type="project" value="UniProtKB-KW"/>
</dbReference>
<reference evidence="15" key="1">
    <citation type="submission" date="2014-11" db="EMBL/GenBank/DDBJ databases">
        <authorList>
            <person name="Otto D Thomas"/>
            <person name="Naeem Raeece"/>
        </authorList>
    </citation>
    <scope>NUCLEOTIDE SEQUENCE</scope>
</reference>
<evidence type="ECO:0000313" key="15">
    <source>
        <dbReference type="EMBL" id="CEM38401.1"/>
    </source>
</evidence>
<dbReference type="CDD" id="cd10322">
    <property type="entry name" value="SLC5sbd"/>
    <property type="match status" value="1"/>
</dbReference>
<evidence type="ECO:0000256" key="5">
    <source>
        <dbReference type="ARBA" id="ARBA00022692"/>
    </source>
</evidence>